<evidence type="ECO:0000313" key="2">
    <source>
        <dbReference type="EMBL" id="KAK7509698.1"/>
    </source>
</evidence>
<evidence type="ECO:0000313" key="3">
    <source>
        <dbReference type="Proteomes" id="UP001363622"/>
    </source>
</evidence>
<feature type="chain" id="PRO_5046773146" description="Secreted protein" evidence="1">
    <location>
        <begin position="32"/>
        <end position="85"/>
    </location>
</feature>
<keyword evidence="1" id="KW-0732">Signal</keyword>
<dbReference type="Proteomes" id="UP001363622">
    <property type="component" value="Unassembled WGS sequence"/>
</dbReference>
<comment type="caution">
    <text evidence="2">The sequence shown here is derived from an EMBL/GenBank/DDBJ whole genome shotgun (WGS) entry which is preliminary data.</text>
</comment>
<name>A0ABR1K839_9PEZI</name>
<reference evidence="2 3" key="1">
    <citation type="submission" date="2024-04" db="EMBL/GenBank/DDBJ databases">
        <title>Phyllosticta paracitricarpa is synonymous to the EU quarantine fungus P. citricarpa based on phylogenomic analyses.</title>
        <authorList>
            <consortium name="Lawrence Berkeley National Laboratory"/>
            <person name="Van Ingen-Buijs V.A."/>
            <person name="Van Westerhoven A.C."/>
            <person name="Haridas S."/>
            <person name="Skiadas P."/>
            <person name="Martin F."/>
            <person name="Groenewald J.Z."/>
            <person name="Crous P.W."/>
            <person name="Seidl M.F."/>
        </authorList>
    </citation>
    <scope>NUCLEOTIDE SEQUENCE [LARGE SCALE GENOMIC DNA]</scope>
    <source>
        <strain evidence="2 3">CBS 123371</strain>
    </source>
</reference>
<dbReference type="EMBL" id="JBBPHU010000016">
    <property type="protein sequence ID" value="KAK7509698.1"/>
    <property type="molecule type" value="Genomic_DNA"/>
</dbReference>
<protein>
    <recommendedName>
        <fullName evidence="4">Secreted protein</fullName>
    </recommendedName>
</protein>
<sequence length="85" mass="9452">MPVERHPGARMRTRATLKVCLLFTSVRWTTASQWIDAKAVERVPISANGAFAASVHASHFFASLCAKLFPFHLERCAYSTKDKGT</sequence>
<feature type="signal peptide" evidence="1">
    <location>
        <begin position="1"/>
        <end position="31"/>
    </location>
</feature>
<evidence type="ECO:0000256" key="1">
    <source>
        <dbReference type="SAM" id="SignalP"/>
    </source>
</evidence>
<proteinExistence type="predicted"/>
<accession>A0ABR1K839</accession>
<keyword evidence="3" id="KW-1185">Reference proteome</keyword>
<organism evidence="2 3">
    <name type="scientific">Phyllosticta citriasiana</name>
    <dbReference type="NCBI Taxonomy" id="595635"/>
    <lineage>
        <taxon>Eukaryota</taxon>
        <taxon>Fungi</taxon>
        <taxon>Dikarya</taxon>
        <taxon>Ascomycota</taxon>
        <taxon>Pezizomycotina</taxon>
        <taxon>Dothideomycetes</taxon>
        <taxon>Dothideomycetes incertae sedis</taxon>
        <taxon>Botryosphaeriales</taxon>
        <taxon>Phyllostictaceae</taxon>
        <taxon>Phyllosticta</taxon>
    </lineage>
</organism>
<evidence type="ECO:0008006" key="4">
    <source>
        <dbReference type="Google" id="ProtNLM"/>
    </source>
</evidence>
<gene>
    <name evidence="2" type="ORF">IWZ03DRAFT_389895</name>
</gene>